<evidence type="ECO:0008006" key="2">
    <source>
        <dbReference type="Google" id="ProtNLM"/>
    </source>
</evidence>
<proteinExistence type="predicted"/>
<sequence length="123" mass="13517">MDYYGCVMRISPGIPSTISSVLGKNKAGMSEGGSSGGSGINTDCQKSNKLRILLYDADVESSQQCSSLLRQCSSNYQVMFEEDDVSMIFKGLGFGATDYIMKPLGVTDVLNLWDRIHKRKFIN</sequence>
<organism evidence="1">
    <name type="scientific">Daucus carota subsp. sativus</name>
    <name type="common">Carrot</name>
    <dbReference type="NCBI Taxonomy" id="79200"/>
    <lineage>
        <taxon>Eukaryota</taxon>
        <taxon>Viridiplantae</taxon>
        <taxon>Streptophyta</taxon>
        <taxon>Embryophyta</taxon>
        <taxon>Tracheophyta</taxon>
        <taxon>Spermatophyta</taxon>
        <taxon>Magnoliopsida</taxon>
        <taxon>eudicotyledons</taxon>
        <taxon>Gunneridae</taxon>
        <taxon>Pentapetalae</taxon>
        <taxon>asterids</taxon>
        <taxon>campanulids</taxon>
        <taxon>Apiales</taxon>
        <taxon>Apiaceae</taxon>
        <taxon>Apioideae</taxon>
        <taxon>Scandiceae</taxon>
        <taxon>Daucinae</taxon>
        <taxon>Daucus</taxon>
        <taxon>Daucus sect. Daucus</taxon>
    </lineage>
</organism>
<gene>
    <name evidence="1" type="ORF">DCAR_021519</name>
</gene>
<name>A0A164W0S2_DAUCS</name>
<comment type="caution">
    <text evidence="1">The sequence shown here is derived from an EMBL/GenBank/DDBJ whole genome shotgun (WGS) entry which is preliminary data.</text>
</comment>
<protein>
    <recommendedName>
        <fullName evidence="2">Response regulatory domain-containing protein</fullName>
    </recommendedName>
</protein>
<evidence type="ECO:0000313" key="1">
    <source>
        <dbReference type="EMBL" id="KZM91116.1"/>
    </source>
</evidence>
<dbReference type="AlphaFoldDB" id="A0A164W0S2"/>
<dbReference type="EMBL" id="LNRQ01000006">
    <property type="protein sequence ID" value="KZM91116.1"/>
    <property type="molecule type" value="Genomic_DNA"/>
</dbReference>
<dbReference type="Gramene" id="KZM91116">
    <property type="protein sequence ID" value="KZM91116"/>
    <property type="gene ID" value="DCAR_021519"/>
</dbReference>
<reference evidence="1" key="1">
    <citation type="journal article" date="2016" name="Nat. Genet.">
        <title>A high-quality carrot genome assembly provides new insights into carotenoid accumulation and asterid genome evolution.</title>
        <authorList>
            <person name="Iorizzo M."/>
            <person name="Ellison S."/>
            <person name="Senalik D."/>
            <person name="Zeng P."/>
            <person name="Satapoomin P."/>
            <person name="Huang J."/>
            <person name="Bowman M."/>
            <person name="Iovene M."/>
            <person name="Sanseverino W."/>
            <person name="Cavagnaro P."/>
            <person name="Yildiz M."/>
            <person name="Macko-Podgorni A."/>
            <person name="Moranska E."/>
            <person name="Grzebelus E."/>
            <person name="Grzebelus D."/>
            <person name="Ashrafi H."/>
            <person name="Zheng Z."/>
            <person name="Cheng S."/>
            <person name="Spooner D."/>
            <person name="Van Deynze A."/>
            <person name="Simon P."/>
        </authorList>
    </citation>
    <scope>NUCLEOTIDE SEQUENCE [LARGE SCALE GENOMIC DNA]</scope>
    <source>
        <tissue evidence="1">Leaf</tissue>
    </source>
</reference>
<accession>A0A164W0S2</accession>